<accession>A0ABM0GZU5</accession>
<dbReference type="Proteomes" id="UP000694865">
    <property type="component" value="Unplaced"/>
</dbReference>
<protein>
    <submittedName>
        <fullName evidence="3">Uncharacterized protein LOC100367789</fullName>
    </submittedName>
</protein>
<dbReference type="InterPro" id="IPR039061">
    <property type="entry name" value="MTBP"/>
</dbReference>
<dbReference type="InterPro" id="IPR029421">
    <property type="entry name" value="MTBP_N"/>
</dbReference>
<dbReference type="PANTHER" id="PTHR14382:SF1">
    <property type="entry name" value="MDM2-BINDING PROTEIN"/>
    <property type="match status" value="1"/>
</dbReference>
<organism evidence="2 3">
    <name type="scientific">Saccoglossus kowalevskii</name>
    <name type="common">Acorn worm</name>
    <dbReference type="NCBI Taxonomy" id="10224"/>
    <lineage>
        <taxon>Eukaryota</taxon>
        <taxon>Metazoa</taxon>
        <taxon>Hemichordata</taxon>
        <taxon>Enteropneusta</taxon>
        <taxon>Harrimaniidae</taxon>
        <taxon>Saccoglossus</taxon>
    </lineage>
</organism>
<dbReference type="GeneID" id="100367789"/>
<dbReference type="Pfam" id="PF14918">
    <property type="entry name" value="MTBP_N"/>
    <property type="match status" value="1"/>
</dbReference>
<feature type="domain" description="DM2" evidence="1">
    <location>
        <begin position="76"/>
        <end position="225"/>
    </location>
</feature>
<keyword evidence="2" id="KW-1185">Reference proteome</keyword>
<evidence type="ECO:0000313" key="2">
    <source>
        <dbReference type="Proteomes" id="UP000694865"/>
    </source>
</evidence>
<evidence type="ECO:0000259" key="1">
    <source>
        <dbReference type="Pfam" id="PF14918"/>
    </source>
</evidence>
<feature type="non-terminal residue" evidence="3">
    <location>
        <position position="247"/>
    </location>
</feature>
<evidence type="ECO:0000313" key="3">
    <source>
        <dbReference type="RefSeq" id="XP_002741060.1"/>
    </source>
</evidence>
<name>A0ABM0GZU5_SACKO</name>
<reference evidence="3" key="1">
    <citation type="submission" date="2025-08" db="UniProtKB">
        <authorList>
            <consortium name="RefSeq"/>
        </authorList>
    </citation>
    <scope>IDENTIFICATION</scope>
    <source>
        <tissue evidence="3">Testes</tissue>
    </source>
</reference>
<dbReference type="PANTHER" id="PTHR14382">
    <property type="entry name" value="MDM2-BINDING PROTEIN"/>
    <property type="match status" value="1"/>
</dbReference>
<sequence length="247" mass="28308">MERYLMVLVANRISNETTYSDLQQFLEGGFCTQKDDDCNNSSCVLDRHRTHYISIVFPDAQHSQLAEWRVITQSSDVQCVELLKEFNTDDVTSEIDSKYLDDTLHGLADKLPVTGSFLLDVVWIFDASYFPIHEHLYLFGSLRRLQEWHNANITVLCTSDSQTAITSWVSYLNATCRLLQDAHINDMCLCTRRDVVWKGTVTLHESKGVNSVAIPGFVLTRCSEEMDKHDSKFRIILREEKGSSLDE</sequence>
<gene>
    <name evidence="3" type="primary">LOC100367789</name>
</gene>
<proteinExistence type="predicted"/>
<dbReference type="RefSeq" id="XP_002741060.1">
    <property type="nucleotide sequence ID" value="XM_002741014.2"/>
</dbReference>